<sequence>MLLRTCCGCCSLKYGCFLVAVYTGLTYSLQLVTLLMYGLIEEYAESQIFYLFMSVPCTIAVAVSVALFVGALKKRARLLWPWLITFSVFSIIFLLTLIGSLIAGSTQSNVEDNHVGSGFMRRPLVQTLNLLMHLYVLLVVYSHYSELQNENLIF</sequence>
<feature type="transmembrane region" description="Helical" evidence="1">
    <location>
        <begin position="12"/>
        <end position="36"/>
    </location>
</feature>
<keyword evidence="2" id="KW-1185">Reference proteome</keyword>
<dbReference type="PANTHER" id="PTHR36694">
    <property type="entry name" value="PASIFLORA 1, ISOFORM A-RELATED"/>
    <property type="match status" value="1"/>
</dbReference>
<feature type="transmembrane region" description="Helical" evidence="1">
    <location>
        <begin position="48"/>
        <end position="72"/>
    </location>
</feature>
<keyword evidence="1" id="KW-1133">Transmembrane helix</keyword>
<reference evidence="2" key="1">
    <citation type="submission" date="2024-06" db="UniProtKB">
        <authorList>
            <consortium name="RefSeq"/>
        </authorList>
    </citation>
    <scope>NUCLEOTIDE SEQUENCE [LARGE SCALE GENOMIC DNA]</scope>
    <source>
        <strain evidence="2">MV2-25</strain>
    </source>
</reference>
<dbReference type="Pfam" id="PF15860">
    <property type="entry name" value="DUF4728"/>
    <property type="match status" value="1"/>
</dbReference>
<protein>
    <submittedName>
        <fullName evidence="3">Uncharacterized protein isoform X1</fullName>
    </submittedName>
</protein>
<dbReference type="InParanoid" id="A0A6I8VE60"/>
<evidence type="ECO:0000256" key="1">
    <source>
        <dbReference type="SAM" id="Phobius"/>
    </source>
</evidence>
<keyword evidence="1" id="KW-0812">Transmembrane</keyword>
<dbReference type="AlphaFoldDB" id="A0A6I8VE60"/>
<accession>A0A6I8VE60</accession>
<name>A0A6I8VE60_DROPS</name>
<keyword evidence="1" id="KW-0472">Membrane</keyword>
<dbReference type="GeneID" id="26532328"/>
<organism evidence="2 3">
    <name type="scientific">Drosophila pseudoobscura pseudoobscura</name>
    <name type="common">Fruit fly</name>
    <dbReference type="NCBI Taxonomy" id="46245"/>
    <lineage>
        <taxon>Eukaryota</taxon>
        <taxon>Metazoa</taxon>
        <taxon>Ecdysozoa</taxon>
        <taxon>Arthropoda</taxon>
        <taxon>Hexapoda</taxon>
        <taxon>Insecta</taxon>
        <taxon>Pterygota</taxon>
        <taxon>Neoptera</taxon>
        <taxon>Endopterygota</taxon>
        <taxon>Diptera</taxon>
        <taxon>Brachycera</taxon>
        <taxon>Muscomorpha</taxon>
        <taxon>Ephydroidea</taxon>
        <taxon>Drosophilidae</taxon>
        <taxon>Drosophila</taxon>
        <taxon>Sophophora</taxon>
    </lineage>
</organism>
<dbReference type="PANTHER" id="PTHR36694:SF11">
    <property type="entry name" value="LP21121P-RELATED"/>
    <property type="match status" value="1"/>
</dbReference>
<feature type="transmembrane region" description="Helical" evidence="1">
    <location>
        <begin position="79"/>
        <end position="104"/>
    </location>
</feature>
<dbReference type="Proteomes" id="UP000001819">
    <property type="component" value="Chromosome 3"/>
</dbReference>
<proteinExistence type="predicted"/>
<evidence type="ECO:0000313" key="2">
    <source>
        <dbReference type="Proteomes" id="UP000001819"/>
    </source>
</evidence>
<evidence type="ECO:0000313" key="3">
    <source>
        <dbReference type="RefSeq" id="XP_015039235.1"/>
    </source>
</evidence>
<dbReference type="InterPro" id="IPR031720">
    <property type="entry name" value="DUF4728"/>
</dbReference>
<feature type="transmembrane region" description="Helical" evidence="1">
    <location>
        <begin position="124"/>
        <end position="144"/>
    </location>
</feature>
<dbReference type="RefSeq" id="XP_015039235.1">
    <property type="nucleotide sequence ID" value="XM_015183749.2"/>
</dbReference>
<reference evidence="3" key="2">
    <citation type="submission" date="2025-08" db="UniProtKB">
        <authorList>
            <consortium name="RefSeq"/>
        </authorList>
    </citation>
    <scope>IDENTIFICATION</scope>
    <source>
        <strain evidence="3">MV-25-SWS-2005</strain>
        <tissue evidence="3">Whole body</tissue>
    </source>
</reference>
<gene>
    <name evidence="3" type="primary">LOC26532328</name>
</gene>
<dbReference type="Bgee" id="FBgn0271315">
    <property type="expression patterns" value="Expressed in male reproductive system and 2 other cell types or tissues"/>
</dbReference>